<protein>
    <submittedName>
        <fullName evidence="1">Uncharacterized protein</fullName>
    </submittedName>
</protein>
<organism evidence="1">
    <name type="scientific">Rhizophora mucronata</name>
    <name type="common">Asiatic mangrove</name>
    <dbReference type="NCBI Taxonomy" id="61149"/>
    <lineage>
        <taxon>Eukaryota</taxon>
        <taxon>Viridiplantae</taxon>
        <taxon>Streptophyta</taxon>
        <taxon>Embryophyta</taxon>
        <taxon>Tracheophyta</taxon>
        <taxon>Spermatophyta</taxon>
        <taxon>Magnoliopsida</taxon>
        <taxon>eudicotyledons</taxon>
        <taxon>Gunneridae</taxon>
        <taxon>Pentapetalae</taxon>
        <taxon>rosids</taxon>
        <taxon>fabids</taxon>
        <taxon>Malpighiales</taxon>
        <taxon>Rhizophoraceae</taxon>
        <taxon>Rhizophora</taxon>
    </lineage>
</organism>
<proteinExistence type="predicted"/>
<dbReference type="AlphaFoldDB" id="A0A2P2Q3W1"/>
<sequence length="47" mass="5549">MAKRNQSQYSKWDHMLRLQVMMKVTKVLGILHLLLAPLDMTGFWCNT</sequence>
<accession>A0A2P2Q3W1</accession>
<name>A0A2P2Q3W1_RHIMU</name>
<evidence type="ECO:0000313" key="1">
    <source>
        <dbReference type="EMBL" id="MBX61661.1"/>
    </source>
</evidence>
<reference evidence="1" key="1">
    <citation type="submission" date="2018-02" db="EMBL/GenBank/DDBJ databases">
        <title>Rhizophora mucronata_Transcriptome.</title>
        <authorList>
            <person name="Meera S.P."/>
            <person name="Sreeshan A."/>
            <person name="Augustine A."/>
        </authorList>
    </citation>
    <scope>NUCLEOTIDE SEQUENCE</scope>
    <source>
        <tissue evidence="1">Leaf</tissue>
    </source>
</reference>
<dbReference type="EMBL" id="GGEC01081177">
    <property type="protein sequence ID" value="MBX61661.1"/>
    <property type="molecule type" value="Transcribed_RNA"/>
</dbReference>